<evidence type="ECO:0000256" key="2">
    <source>
        <dbReference type="SAM" id="SignalP"/>
    </source>
</evidence>
<dbReference type="Proteomes" id="UP000429607">
    <property type="component" value="Unassembled WGS sequence"/>
</dbReference>
<feature type="region of interest" description="Disordered" evidence="1">
    <location>
        <begin position="18"/>
        <end position="47"/>
    </location>
</feature>
<sequence length="65" mass="6516">MESWLYAVLLSVPAVSCCSPGSPGCPSPGSGGLPADPGASPRPGSAESVMVLVDRGRVAILRVSY</sequence>
<evidence type="ECO:0000313" key="4">
    <source>
        <dbReference type="Proteomes" id="UP000429607"/>
    </source>
</evidence>
<dbReference type="AlphaFoldDB" id="A0A6A3HAC8"/>
<reference evidence="3 4" key="1">
    <citation type="submission" date="2018-09" db="EMBL/GenBank/DDBJ databases">
        <title>Genomic investigation of the strawberry pathogen Phytophthora fragariae indicates pathogenicity is determined by transcriptional variation in three key races.</title>
        <authorList>
            <person name="Adams T.M."/>
            <person name="Armitage A.D."/>
            <person name="Sobczyk M.K."/>
            <person name="Bates H.J."/>
            <person name="Dunwell J.M."/>
            <person name="Nellist C.F."/>
            <person name="Harrison R.J."/>
        </authorList>
    </citation>
    <scope>NUCLEOTIDE SEQUENCE [LARGE SCALE GENOMIC DNA]</scope>
    <source>
        <strain evidence="3 4">SCRP249</strain>
    </source>
</reference>
<comment type="caution">
    <text evidence="3">The sequence shown here is derived from an EMBL/GenBank/DDBJ whole genome shotgun (WGS) entry which is preliminary data.</text>
</comment>
<evidence type="ECO:0000313" key="3">
    <source>
        <dbReference type="EMBL" id="KAE8966806.1"/>
    </source>
</evidence>
<evidence type="ECO:0008006" key="5">
    <source>
        <dbReference type="Google" id="ProtNLM"/>
    </source>
</evidence>
<proteinExistence type="predicted"/>
<feature type="signal peptide" evidence="2">
    <location>
        <begin position="1"/>
        <end position="17"/>
    </location>
</feature>
<feature type="compositionally biased region" description="Low complexity" evidence="1">
    <location>
        <begin position="18"/>
        <end position="28"/>
    </location>
</feature>
<organism evidence="3 4">
    <name type="scientific">Phytophthora rubi</name>
    <dbReference type="NCBI Taxonomy" id="129364"/>
    <lineage>
        <taxon>Eukaryota</taxon>
        <taxon>Sar</taxon>
        <taxon>Stramenopiles</taxon>
        <taxon>Oomycota</taxon>
        <taxon>Peronosporomycetes</taxon>
        <taxon>Peronosporales</taxon>
        <taxon>Peronosporaceae</taxon>
        <taxon>Phytophthora</taxon>
    </lineage>
</organism>
<feature type="chain" id="PRO_5025565286" description="RxLR effector protein" evidence="2">
    <location>
        <begin position="18"/>
        <end position="65"/>
    </location>
</feature>
<evidence type="ECO:0000256" key="1">
    <source>
        <dbReference type="SAM" id="MobiDB-lite"/>
    </source>
</evidence>
<protein>
    <recommendedName>
        <fullName evidence="5">RxLR effector protein</fullName>
    </recommendedName>
</protein>
<dbReference type="EMBL" id="QXFV01004996">
    <property type="protein sequence ID" value="KAE8966806.1"/>
    <property type="molecule type" value="Genomic_DNA"/>
</dbReference>
<keyword evidence="2" id="KW-0732">Signal</keyword>
<accession>A0A6A3HAC8</accession>
<name>A0A6A3HAC8_9STRA</name>
<gene>
    <name evidence="3" type="ORF">PR001_g28285</name>
</gene>